<protein>
    <submittedName>
        <fullName evidence="1">Uncharacterized protein</fullName>
    </submittedName>
</protein>
<accession>A0A059CW24</accession>
<sequence length="84" mass="10178">MTHLLIFHVRKSVFPWQKFCPRHFILWRDDMIKRKKSGLRKSERALLHALRFGYSAFYFNSCRAPSFTKNRCFFKELGSSTKKF</sequence>
<organism evidence="1">
    <name type="scientific">Eucalyptus grandis</name>
    <name type="common">Flooded gum</name>
    <dbReference type="NCBI Taxonomy" id="71139"/>
    <lineage>
        <taxon>Eukaryota</taxon>
        <taxon>Viridiplantae</taxon>
        <taxon>Streptophyta</taxon>
        <taxon>Embryophyta</taxon>
        <taxon>Tracheophyta</taxon>
        <taxon>Spermatophyta</taxon>
        <taxon>Magnoliopsida</taxon>
        <taxon>eudicotyledons</taxon>
        <taxon>Gunneridae</taxon>
        <taxon>Pentapetalae</taxon>
        <taxon>rosids</taxon>
        <taxon>malvids</taxon>
        <taxon>Myrtales</taxon>
        <taxon>Myrtaceae</taxon>
        <taxon>Myrtoideae</taxon>
        <taxon>Eucalypteae</taxon>
        <taxon>Eucalyptus</taxon>
    </lineage>
</organism>
<reference evidence="1" key="1">
    <citation type="submission" date="2013-07" db="EMBL/GenBank/DDBJ databases">
        <title>The genome of Eucalyptus grandis.</title>
        <authorList>
            <person name="Schmutz J."/>
            <person name="Hayes R."/>
            <person name="Myburg A."/>
            <person name="Tuskan G."/>
            <person name="Grattapaglia D."/>
            <person name="Rokhsar D.S."/>
        </authorList>
    </citation>
    <scope>NUCLEOTIDE SEQUENCE</scope>
    <source>
        <tissue evidence="1">Leaf extractions</tissue>
    </source>
</reference>
<proteinExistence type="predicted"/>
<dbReference type="AlphaFoldDB" id="A0A059CW24"/>
<evidence type="ECO:0000313" key="1">
    <source>
        <dbReference type="EMBL" id="KCW82567.1"/>
    </source>
</evidence>
<dbReference type="EMBL" id="KK198755">
    <property type="protein sequence ID" value="KCW82567.1"/>
    <property type="molecule type" value="Genomic_DNA"/>
</dbReference>
<dbReference type="Gramene" id="KCW82567">
    <property type="protein sequence ID" value="KCW82567"/>
    <property type="gene ID" value="EUGRSUZ_C03966"/>
</dbReference>
<gene>
    <name evidence="1" type="ORF">EUGRSUZ_C03966</name>
</gene>
<dbReference type="InParanoid" id="A0A059CW24"/>
<name>A0A059CW24_EUCGR</name>